<dbReference type="SUPFAM" id="SSF56801">
    <property type="entry name" value="Acetyl-CoA synthetase-like"/>
    <property type="match status" value="1"/>
</dbReference>
<evidence type="ECO:0000313" key="5">
    <source>
        <dbReference type="Proteomes" id="UP001432039"/>
    </source>
</evidence>
<dbReference type="Pfam" id="PF00501">
    <property type="entry name" value="AMP-binding"/>
    <property type="match status" value="1"/>
</dbReference>
<dbReference type="Gene3D" id="3.40.50.12780">
    <property type="entry name" value="N-terminal domain of ligase-like"/>
    <property type="match status" value="1"/>
</dbReference>
<dbReference type="InterPro" id="IPR000873">
    <property type="entry name" value="AMP-dep_synth/lig_dom"/>
</dbReference>
<dbReference type="InterPro" id="IPR020806">
    <property type="entry name" value="PKS_PP-bd"/>
</dbReference>
<evidence type="ECO:0000256" key="1">
    <source>
        <dbReference type="ARBA" id="ARBA00022450"/>
    </source>
</evidence>
<dbReference type="Pfam" id="PF13193">
    <property type="entry name" value="AMP-binding_C"/>
    <property type="match status" value="1"/>
</dbReference>
<dbReference type="InterPro" id="IPR010071">
    <property type="entry name" value="AA_adenyl_dom"/>
</dbReference>
<keyword evidence="2" id="KW-0597">Phosphoprotein</keyword>
<reference evidence="4" key="1">
    <citation type="submission" date="2022-10" db="EMBL/GenBank/DDBJ databases">
        <title>The complete genomes of actinobacterial strains from the NBC collection.</title>
        <authorList>
            <person name="Joergensen T.S."/>
            <person name="Alvarez Arevalo M."/>
            <person name="Sterndorff E.B."/>
            <person name="Faurdal D."/>
            <person name="Vuksanovic O."/>
            <person name="Mourched A.-S."/>
            <person name="Charusanti P."/>
            <person name="Shaw S."/>
            <person name="Blin K."/>
            <person name="Weber T."/>
        </authorList>
    </citation>
    <scope>NUCLEOTIDE SEQUENCE</scope>
    <source>
        <strain evidence="4">NBC_00248</strain>
    </source>
</reference>
<dbReference type="Gene3D" id="3.30.300.30">
    <property type="match status" value="1"/>
</dbReference>
<name>A0ABZ1TMX5_STRVG</name>
<dbReference type="SUPFAM" id="SSF47336">
    <property type="entry name" value="ACP-like"/>
    <property type="match status" value="1"/>
</dbReference>
<dbReference type="SMART" id="SM00823">
    <property type="entry name" value="PKS_PP"/>
    <property type="match status" value="1"/>
</dbReference>
<dbReference type="Gene3D" id="1.10.1200.10">
    <property type="entry name" value="ACP-like"/>
    <property type="match status" value="1"/>
</dbReference>
<dbReference type="InterPro" id="IPR025110">
    <property type="entry name" value="AMP-bd_C"/>
</dbReference>
<evidence type="ECO:0000259" key="3">
    <source>
        <dbReference type="PROSITE" id="PS50075"/>
    </source>
</evidence>
<sequence>MIQSPAAPAAPALPLDTALATGLDSAPAGSAPSVADGPSAEPTRVLARFEDWARNTPQASAVIDGTRIWTYQDLDAAAALVAADLADRVRPGDLVGVCLDRSTALVVTAVALARLGAVYLPLGPRPGERRIQAVTEDLDVACLIGDPGVLPEEHRGGQHLRLPLPTVGVNAPAVAVAAIADSVRGTRRAPEGALYAVLTSGSTGRPKAVAVAESSLSVALDWYRSETGLAPGDRQSLLIGVAFDPHLLELWAALTSGAALVPAPDDTRWDSRVLTDWWRDTALTHAVAATPTVEPLLDRPWPQDLKLRHLVVGGDRMRRRPGADVTATVHNAYGPAEATVVTTTHTMRGTDPEAGNRTPPPIGTALPGVTLVVTDEEGRPVARGQEGELRIGGHCLALGYLDPELTARRFTAPAPDAELPAVERLYRTGDRVRMNTDGSLDFLGRLDDQVKISGVRIEPAEVEAAFEQDPRVRTAVITVLRDSSGHGRLVAHVRPTDGAEPPAGDLLDAVRSWLPEQAVPTTVRIVDGFPLDANGKVDRLALAAQAQAQAPQSPLAAASGDPAAAGAGTGTDAVAAVTAAERLVLTTVRDLLGRPDTGLGDHFTDAGGTSVVAARLLATVERETGVRLRAPELLRSTDLRAFAALLDQRLTARPEGA</sequence>
<dbReference type="RefSeq" id="WP_328965413.1">
    <property type="nucleotide sequence ID" value="NZ_CP108090.1"/>
</dbReference>
<dbReference type="PANTHER" id="PTHR45527:SF1">
    <property type="entry name" value="FATTY ACID SYNTHASE"/>
    <property type="match status" value="1"/>
</dbReference>
<dbReference type="PROSITE" id="PS50075">
    <property type="entry name" value="CARRIER"/>
    <property type="match status" value="1"/>
</dbReference>
<dbReference type="InterPro" id="IPR009081">
    <property type="entry name" value="PP-bd_ACP"/>
</dbReference>
<dbReference type="EMBL" id="CP108090">
    <property type="protein sequence ID" value="WUQ17185.1"/>
    <property type="molecule type" value="Genomic_DNA"/>
</dbReference>
<feature type="domain" description="Carrier" evidence="3">
    <location>
        <begin position="575"/>
        <end position="650"/>
    </location>
</feature>
<protein>
    <submittedName>
        <fullName evidence="4">Non-ribosomal peptide synthetase</fullName>
    </submittedName>
</protein>
<proteinExistence type="predicted"/>
<dbReference type="InterPro" id="IPR045851">
    <property type="entry name" value="AMP-bd_C_sf"/>
</dbReference>
<dbReference type="Pfam" id="PF00550">
    <property type="entry name" value="PP-binding"/>
    <property type="match status" value="1"/>
</dbReference>
<dbReference type="NCBIfam" id="TIGR01733">
    <property type="entry name" value="AA-adenyl-dom"/>
    <property type="match status" value="1"/>
</dbReference>
<gene>
    <name evidence="4" type="ORF">OG517_40515</name>
</gene>
<evidence type="ECO:0000256" key="2">
    <source>
        <dbReference type="ARBA" id="ARBA00022553"/>
    </source>
</evidence>
<dbReference type="InterPro" id="IPR036736">
    <property type="entry name" value="ACP-like_sf"/>
</dbReference>
<organism evidence="4 5">
    <name type="scientific">Streptomyces virginiae</name>
    <name type="common">Streptomyces cinnamonensis</name>
    <dbReference type="NCBI Taxonomy" id="1961"/>
    <lineage>
        <taxon>Bacteria</taxon>
        <taxon>Bacillati</taxon>
        <taxon>Actinomycetota</taxon>
        <taxon>Actinomycetes</taxon>
        <taxon>Kitasatosporales</taxon>
        <taxon>Streptomycetaceae</taxon>
        <taxon>Streptomyces</taxon>
    </lineage>
</organism>
<keyword evidence="1" id="KW-0596">Phosphopantetheine</keyword>
<keyword evidence="5" id="KW-1185">Reference proteome</keyword>
<dbReference type="InterPro" id="IPR042099">
    <property type="entry name" value="ANL_N_sf"/>
</dbReference>
<evidence type="ECO:0000313" key="4">
    <source>
        <dbReference type="EMBL" id="WUQ17185.1"/>
    </source>
</evidence>
<accession>A0ABZ1TMX5</accession>
<dbReference type="Proteomes" id="UP001432039">
    <property type="component" value="Chromosome"/>
</dbReference>
<dbReference type="PANTHER" id="PTHR45527">
    <property type="entry name" value="NONRIBOSOMAL PEPTIDE SYNTHETASE"/>
    <property type="match status" value="1"/>
</dbReference>